<organism evidence="2 3">
    <name type="scientific">Alkalicoccobacillus gibsonii</name>
    <dbReference type="NCBI Taxonomy" id="79881"/>
    <lineage>
        <taxon>Bacteria</taxon>
        <taxon>Bacillati</taxon>
        <taxon>Bacillota</taxon>
        <taxon>Bacilli</taxon>
        <taxon>Bacillales</taxon>
        <taxon>Bacillaceae</taxon>
        <taxon>Alkalicoccobacillus</taxon>
    </lineage>
</organism>
<reference evidence="2 3" key="1">
    <citation type="submission" date="2024-03" db="EMBL/GenBank/DDBJ databases">
        <title>Bacilli Hybrid Assemblies.</title>
        <authorList>
            <person name="Kovac J."/>
        </authorList>
    </citation>
    <scope>NUCLEOTIDE SEQUENCE [LARGE SCALE GENOMIC DNA]</scope>
    <source>
        <strain evidence="2 3">FSL R7-0666</strain>
    </source>
</reference>
<dbReference type="Proteomes" id="UP001418796">
    <property type="component" value="Unassembled WGS sequence"/>
</dbReference>
<sequence length="63" mass="7308">MVHPILAGLLIAIVVFADVWVFDEDQKRWGWLKSWSKPAKLTLFVGITLLFTIFWTVVSLKYV</sequence>
<accession>A0ABU9VHR8</accession>
<keyword evidence="3" id="KW-1185">Reference proteome</keyword>
<evidence type="ECO:0000256" key="1">
    <source>
        <dbReference type="SAM" id="Phobius"/>
    </source>
</evidence>
<proteinExistence type="predicted"/>
<dbReference type="EMBL" id="JBCITK010000001">
    <property type="protein sequence ID" value="MEN0642446.1"/>
    <property type="molecule type" value="Genomic_DNA"/>
</dbReference>
<keyword evidence="1" id="KW-0812">Transmembrane</keyword>
<evidence type="ECO:0000313" key="3">
    <source>
        <dbReference type="Proteomes" id="UP001418796"/>
    </source>
</evidence>
<dbReference type="RefSeq" id="WP_343129569.1">
    <property type="nucleotide sequence ID" value="NZ_JBCITK010000001.1"/>
</dbReference>
<keyword evidence="1" id="KW-1133">Transmembrane helix</keyword>
<protein>
    <submittedName>
        <fullName evidence="2">Uncharacterized protein</fullName>
    </submittedName>
</protein>
<keyword evidence="1" id="KW-0472">Membrane</keyword>
<evidence type="ECO:0000313" key="2">
    <source>
        <dbReference type="EMBL" id="MEN0642446.1"/>
    </source>
</evidence>
<feature type="transmembrane region" description="Helical" evidence="1">
    <location>
        <begin position="41"/>
        <end position="60"/>
    </location>
</feature>
<name>A0ABU9VHR8_9BACI</name>
<comment type="caution">
    <text evidence="2">The sequence shown here is derived from an EMBL/GenBank/DDBJ whole genome shotgun (WGS) entry which is preliminary data.</text>
</comment>
<gene>
    <name evidence="2" type="ORF">MKY91_04615</name>
</gene>